<keyword evidence="5" id="KW-0378">Hydrolase</keyword>
<organism evidence="8 9">
    <name type="scientific">Rhodnius prolixus</name>
    <name type="common">Triatomid bug</name>
    <dbReference type="NCBI Taxonomy" id="13249"/>
    <lineage>
        <taxon>Eukaryota</taxon>
        <taxon>Metazoa</taxon>
        <taxon>Ecdysozoa</taxon>
        <taxon>Arthropoda</taxon>
        <taxon>Hexapoda</taxon>
        <taxon>Insecta</taxon>
        <taxon>Pterygota</taxon>
        <taxon>Neoptera</taxon>
        <taxon>Paraneoptera</taxon>
        <taxon>Hemiptera</taxon>
        <taxon>Heteroptera</taxon>
        <taxon>Panheteroptera</taxon>
        <taxon>Cimicomorpha</taxon>
        <taxon>Reduviidae</taxon>
        <taxon>Triatominae</taxon>
        <taxon>Rhodnius</taxon>
    </lineage>
</organism>
<keyword evidence="1" id="KW-0808">Transferase</keyword>
<dbReference type="Pfam" id="PF17917">
    <property type="entry name" value="RT_RNaseH"/>
    <property type="match status" value="1"/>
</dbReference>
<feature type="domain" description="Reverse transcriptase RNase H-like" evidence="7">
    <location>
        <begin position="24"/>
        <end position="95"/>
    </location>
</feature>
<dbReference type="EnsemblMetazoa" id="RPRC002694-RA">
    <property type="protein sequence ID" value="RPRC002694-PA"/>
    <property type="gene ID" value="RPRC002694"/>
</dbReference>
<dbReference type="PANTHER" id="PTHR37984:SF5">
    <property type="entry name" value="PROTEIN NYNRIN-LIKE"/>
    <property type="match status" value="1"/>
</dbReference>
<keyword evidence="4" id="KW-0255">Endonuclease</keyword>
<dbReference type="CDD" id="cd09274">
    <property type="entry name" value="RNase_HI_RT_Ty3"/>
    <property type="match status" value="1"/>
</dbReference>
<dbReference type="InterPro" id="IPR043502">
    <property type="entry name" value="DNA/RNA_pol_sf"/>
</dbReference>
<evidence type="ECO:0000259" key="7">
    <source>
        <dbReference type="Pfam" id="PF17917"/>
    </source>
</evidence>
<dbReference type="AlphaFoldDB" id="T1HF72"/>
<evidence type="ECO:0000313" key="8">
    <source>
        <dbReference type="EnsemblMetazoa" id="RPRC002694-PA"/>
    </source>
</evidence>
<evidence type="ECO:0000313" key="9">
    <source>
        <dbReference type="Proteomes" id="UP000015103"/>
    </source>
</evidence>
<accession>T1HF72</accession>
<dbReference type="HOGENOM" id="CLU_1798839_0_0_1"/>
<evidence type="ECO:0000256" key="4">
    <source>
        <dbReference type="ARBA" id="ARBA00022759"/>
    </source>
</evidence>
<evidence type="ECO:0000256" key="3">
    <source>
        <dbReference type="ARBA" id="ARBA00022722"/>
    </source>
</evidence>
<dbReference type="EMBL" id="ACPB03007282">
    <property type="status" value="NOT_ANNOTATED_CDS"/>
    <property type="molecule type" value="Genomic_DNA"/>
</dbReference>
<dbReference type="OMA" id="AMINNIA"/>
<evidence type="ECO:0000256" key="6">
    <source>
        <dbReference type="ARBA" id="ARBA00022918"/>
    </source>
</evidence>
<reference evidence="8" key="1">
    <citation type="submission" date="2015-05" db="UniProtKB">
        <authorList>
            <consortium name="EnsemblMetazoa"/>
        </authorList>
    </citation>
    <scope>IDENTIFICATION</scope>
</reference>
<dbReference type="InterPro" id="IPR041373">
    <property type="entry name" value="RT_RNaseH"/>
</dbReference>
<dbReference type="EMBL" id="ACPB03007281">
    <property type="status" value="NOT_ANNOTATED_CDS"/>
    <property type="molecule type" value="Genomic_DNA"/>
</dbReference>
<keyword evidence="3" id="KW-0540">Nuclease</keyword>
<dbReference type="STRING" id="13249.T1HF72"/>
<dbReference type="eggNOG" id="KOG0017">
    <property type="taxonomic scope" value="Eukaryota"/>
</dbReference>
<evidence type="ECO:0000256" key="1">
    <source>
        <dbReference type="ARBA" id="ARBA00022679"/>
    </source>
</evidence>
<dbReference type="InterPro" id="IPR050951">
    <property type="entry name" value="Retrovirus_Pol_polyprotein"/>
</dbReference>
<proteinExistence type="predicted"/>
<keyword evidence="2" id="KW-0548">Nucleotidyltransferase</keyword>
<dbReference type="InParanoid" id="T1HF72"/>
<dbReference type="PANTHER" id="PTHR37984">
    <property type="entry name" value="PROTEIN CBG26694"/>
    <property type="match status" value="1"/>
</dbReference>
<keyword evidence="6" id="KW-0695">RNA-directed DNA polymerase</keyword>
<keyword evidence="9" id="KW-1185">Reference proteome</keyword>
<dbReference type="SUPFAM" id="SSF56672">
    <property type="entry name" value="DNA/RNA polymerases"/>
    <property type="match status" value="1"/>
</dbReference>
<evidence type="ECO:0000256" key="5">
    <source>
        <dbReference type="ARBA" id="ARBA00022801"/>
    </source>
</evidence>
<sequence>MSTLTPLSSLSASTTRTTPPPCWVLSKAELNYSMIHKEALAIFWSVNKFYQYLAGNQFTLYYDNKPLLALFGEHKGLPEMAAGRLQRWALYLSGFNYTMKYISSQKNVADGFSRLPVVDKEPDSEQKDEIDYINMMESALSINF</sequence>
<name>T1HF72_RHOPR</name>
<dbReference type="GO" id="GO:0016787">
    <property type="term" value="F:hydrolase activity"/>
    <property type="evidence" value="ECO:0007669"/>
    <property type="project" value="UniProtKB-KW"/>
</dbReference>
<evidence type="ECO:0000256" key="2">
    <source>
        <dbReference type="ARBA" id="ARBA00022695"/>
    </source>
</evidence>
<protein>
    <submittedName>
        <fullName evidence="8">RT_RNaseH domain-containing protein</fullName>
    </submittedName>
</protein>
<dbReference type="EMBL" id="ACPB03007283">
    <property type="status" value="NOT_ANNOTATED_CDS"/>
    <property type="molecule type" value="Genomic_DNA"/>
</dbReference>
<dbReference type="Proteomes" id="UP000015103">
    <property type="component" value="Unassembled WGS sequence"/>
</dbReference>
<dbReference type="GO" id="GO:0003964">
    <property type="term" value="F:RNA-directed DNA polymerase activity"/>
    <property type="evidence" value="ECO:0007669"/>
    <property type="project" value="UniProtKB-KW"/>
</dbReference>
<dbReference type="VEuPathDB" id="VectorBase:RPRC002694"/>
<dbReference type="GO" id="GO:0004519">
    <property type="term" value="F:endonuclease activity"/>
    <property type="evidence" value="ECO:0007669"/>
    <property type="project" value="UniProtKB-KW"/>
</dbReference>